<feature type="non-terminal residue" evidence="1">
    <location>
        <position position="1"/>
    </location>
</feature>
<accession>A0A068VL14</accession>
<name>A0A068VL14_COFCA</name>
<dbReference type="InParanoid" id="A0A068VL14"/>
<organism evidence="1 2">
    <name type="scientific">Coffea canephora</name>
    <name type="common">Robusta coffee</name>
    <dbReference type="NCBI Taxonomy" id="49390"/>
    <lineage>
        <taxon>Eukaryota</taxon>
        <taxon>Viridiplantae</taxon>
        <taxon>Streptophyta</taxon>
        <taxon>Embryophyta</taxon>
        <taxon>Tracheophyta</taxon>
        <taxon>Spermatophyta</taxon>
        <taxon>Magnoliopsida</taxon>
        <taxon>eudicotyledons</taxon>
        <taxon>Gunneridae</taxon>
        <taxon>Pentapetalae</taxon>
        <taxon>asterids</taxon>
        <taxon>lamiids</taxon>
        <taxon>Gentianales</taxon>
        <taxon>Rubiaceae</taxon>
        <taxon>Ixoroideae</taxon>
        <taxon>Gardenieae complex</taxon>
        <taxon>Bertiereae - Coffeeae clade</taxon>
        <taxon>Coffeeae</taxon>
        <taxon>Coffea</taxon>
    </lineage>
</organism>
<dbReference type="AlphaFoldDB" id="A0A068VL14"/>
<dbReference type="EMBL" id="HG742909">
    <property type="protein sequence ID" value="CDP21396.1"/>
    <property type="molecule type" value="Genomic_DNA"/>
</dbReference>
<reference evidence="2" key="1">
    <citation type="journal article" date="2014" name="Science">
        <title>The coffee genome provides insight into the convergent evolution of caffeine biosynthesis.</title>
        <authorList>
            <person name="Denoeud F."/>
            <person name="Carretero-Paulet L."/>
            <person name="Dereeper A."/>
            <person name="Droc G."/>
            <person name="Guyot R."/>
            <person name="Pietrella M."/>
            <person name="Zheng C."/>
            <person name="Alberti A."/>
            <person name="Anthony F."/>
            <person name="Aprea G."/>
            <person name="Aury J.M."/>
            <person name="Bento P."/>
            <person name="Bernard M."/>
            <person name="Bocs S."/>
            <person name="Campa C."/>
            <person name="Cenci A."/>
            <person name="Combes M.C."/>
            <person name="Crouzillat D."/>
            <person name="Da Silva C."/>
            <person name="Daddiego L."/>
            <person name="De Bellis F."/>
            <person name="Dussert S."/>
            <person name="Garsmeur O."/>
            <person name="Gayraud T."/>
            <person name="Guignon V."/>
            <person name="Jahn K."/>
            <person name="Jamilloux V."/>
            <person name="Joet T."/>
            <person name="Labadie K."/>
            <person name="Lan T."/>
            <person name="Leclercq J."/>
            <person name="Lepelley M."/>
            <person name="Leroy T."/>
            <person name="Li L.T."/>
            <person name="Librado P."/>
            <person name="Lopez L."/>
            <person name="Munoz A."/>
            <person name="Noel B."/>
            <person name="Pallavicini A."/>
            <person name="Perrotta G."/>
            <person name="Poncet V."/>
            <person name="Pot D."/>
            <person name="Priyono X."/>
            <person name="Rigoreau M."/>
            <person name="Rouard M."/>
            <person name="Rozas J."/>
            <person name="Tranchant-Dubreuil C."/>
            <person name="VanBuren R."/>
            <person name="Zhang Q."/>
            <person name="Andrade A.C."/>
            <person name="Argout X."/>
            <person name="Bertrand B."/>
            <person name="de Kochko A."/>
            <person name="Graziosi G."/>
            <person name="Henry R.J."/>
            <person name="Jayarama X."/>
            <person name="Ming R."/>
            <person name="Nagai C."/>
            <person name="Rounsley S."/>
            <person name="Sankoff D."/>
            <person name="Giuliano G."/>
            <person name="Albert V.A."/>
            <person name="Wincker P."/>
            <person name="Lashermes P."/>
        </authorList>
    </citation>
    <scope>NUCLEOTIDE SEQUENCE [LARGE SCALE GENOMIC DNA]</scope>
    <source>
        <strain evidence="2">cv. DH200-94</strain>
    </source>
</reference>
<gene>
    <name evidence="1" type="ORF">GSCOC_T00012599001</name>
</gene>
<dbReference type="Gene3D" id="3.40.50.150">
    <property type="entry name" value="Vaccinia Virus protein VP39"/>
    <property type="match status" value="1"/>
</dbReference>
<sequence length="86" mass="9496">FQLGCGHGLPGIFACLMGSSSVHFQDFNAEVLQSLTIPIIENREGEALAILNYVLDWEQEGGKLTILSYVQDWRGLNLISNTLLIC</sequence>
<proteinExistence type="predicted"/>
<dbReference type="Gramene" id="CDP21396">
    <property type="protein sequence ID" value="CDP21396"/>
    <property type="gene ID" value="GSCOC_T00012599001"/>
</dbReference>
<protein>
    <submittedName>
        <fullName evidence="1">DH200=94 genomic scaffold, scaffold_3825</fullName>
    </submittedName>
</protein>
<evidence type="ECO:0000313" key="2">
    <source>
        <dbReference type="Proteomes" id="UP000295252"/>
    </source>
</evidence>
<evidence type="ECO:0000313" key="1">
    <source>
        <dbReference type="EMBL" id="CDP21396.1"/>
    </source>
</evidence>
<dbReference type="Proteomes" id="UP000295252">
    <property type="component" value="Unassembled WGS sequence"/>
</dbReference>
<dbReference type="PhylomeDB" id="A0A068VL14"/>
<keyword evidence="2" id="KW-1185">Reference proteome</keyword>
<dbReference type="InterPro" id="IPR029063">
    <property type="entry name" value="SAM-dependent_MTases_sf"/>
</dbReference>
<dbReference type="STRING" id="49390.A0A068VL14"/>